<name>A0AAD7XMW9_9STRA</name>
<organism evidence="2 3">
    <name type="scientific">Chrysophaeum taylorii</name>
    <dbReference type="NCBI Taxonomy" id="2483200"/>
    <lineage>
        <taxon>Eukaryota</taxon>
        <taxon>Sar</taxon>
        <taxon>Stramenopiles</taxon>
        <taxon>Ochrophyta</taxon>
        <taxon>Pelagophyceae</taxon>
        <taxon>Pelagomonadales</taxon>
        <taxon>Pelagomonadaceae</taxon>
        <taxon>Chrysophaeum</taxon>
    </lineage>
</organism>
<feature type="region of interest" description="Disordered" evidence="1">
    <location>
        <begin position="158"/>
        <end position="181"/>
    </location>
</feature>
<evidence type="ECO:0000256" key="1">
    <source>
        <dbReference type="SAM" id="MobiDB-lite"/>
    </source>
</evidence>
<feature type="compositionally biased region" description="Basic and acidic residues" evidence="1">
    <location>
        <begin position="167"/>
        <end position="181"/>
    </location>
</feature>
<keyword evidence="3" id="KW-1185">Reference proteome</keyword>
<reference evidence="2" key="1">
    <citation type="submission" date="2023-01" db="EMBL/GenBank/DDBJ databases">
        <title>Metagenome sequencing of chrysophaentin producing Chrysophaeum taylorii.</title>
        <authorList>
            <person name="Davison J."/>
            <person name="Bewley C."/>
        </authorList>
    </citation>
    <scope>NUCLEOTIDE SEQUENCE</scope>
    <source>
        <strain evidence="2">NIES-1699</strain>
    </source>
</reference>
<evidence type="ECO:0000313" key="2">
    <source>
        <dbReference type="EMBL" id="KAJ8607757.1"/>
    </source>
</evidence>
<protein>
    <submittedName>
        <fullName evidence="2">Uncharacterized protein</fullName>
    </submittedName>
</protein>
<accession>A0AAD7XMW9</accession>
<sequence>MQAHERTIQSFCVAKLRRWQWQATRSLLKDLRIAIANEDTDQLDALMPRAKATLPPKHPALEAAETKVTTLRADVQACGAVTCAVNTRSIMAIKAALEPYTRAPPRSKSLRLEVMRARAAIAYLDVEARLLANARDQLAAGESATHVLDELRIATDDAGPAAPAMDDAGKAQHDKLTRKSHALDDVRGALEQRHDDSSDATLSAARASLEAAVALATSLGVDTAPRGMFGSACIVLECLQGPANTDEHAVDSDVIRALLDRASSISQPWPLARWCREVADVVGDLAHEDMHLADNIARAHALGLHEEIEPILAKALERNNLLAKLNELLAALEVELKLKQHKRKSLAKLVASADKEFHTNASIDHQQLPVTLERARAVLDLDEAVARAESTPGALDGDDEACTIGDHRLWEAARSQWQEIAASLRTSAEAVTALPNLREVLPGVYREARNAGQDAAELIDRHDALLALDDAAASENENTLETAIRKANRIGLAESPFLKKARLELRLLRACQAFDAKNALGSTQAGMVVSFDEHAYDDVEKLVAMLGGIKDTKESPAVNFARRQVLDVPEFKKWRVAKRVIDEAVRLGPDCFDLKSDNRWDNAVSDLSESLQERAFEVESALADATTNFLEHKKIEDARSIILIWRTRATTLKSIVDLARRLSRWKDVAEESTRIGGSIIAAILFRVRGGHEVRVTDYEPMLQALEHLLDAEQTAVAEPAHAYVLSLRHFVKAVVSLLAEAVANAELGPKQEVLGEAVATCEKHAPWTLSSAEPSRESQSSSSMSSVFAVVAREACEAASNIKTCRLQLTSECESLRLVPGGSSNLHVPDAIARAAASLSYATSVGVPKTTAEYVSMEAELARLRHCKDTTHVRRSDDSCLVVEEETAGPLEEEESWECEHFKEAPKLDELIRAKRELEACLSCARSEDVDLRRVQAAFADATRLSISMSQEWKVSALRSLTFAKRRADLEVAAMDAIEHKDLDALRDVINTAVDLDILAPNIYSDDKRDVRPVVDNTKTTTADKWKGWPFVARFLRDLELQEAELAKAGEPPLSETRTHTLRVPGLDGSLRITLTSTVAGRSESLTLVAGSETVRSTAMRISLRFSLSKTGRLKREVWRSQGPVDAFIRDFLGALRLEDSRRSWSEAMTLLCVPELAAFYENPRGFEQRNGRRVSPSSAAARDSRERRLFELEVSFSALLDDLTRTPTITTASGR</sequence>
<comment type="caution">
    <text evidence="2">The sequence shown here is derived from an EMBL/GenBank/DDBJ whole genome shotgun (WGS) entry which is preliminary data.</text>
</comment>
<evidence type="ECO:0000313" key="3">
    <source>
        <dbReference type="Proteomes" id="UP001230188"/>
    </source>
</evidence>
<dbReference type="AlphaFoldDB" id="A0AAD7XMW9"/>
<gene>
    <name evidence="2" type="ORF">CTAYLR_008605</name>
</gene>
<proteinExistence type="predicted"/>
<dbReference type="EMBL" id="JAQMWT010000198">
    <property type="protein sequence ID" value="KAJ8607757.1"/>
    <property type="molecule type" value="Genomic_DNA"/>
</dbReference>
<dbReference type="Proteomes" id="UP001230188">
    <property type="component" value="Unassembled WGS sequence"/>
</dbReference>